<name>A0AAD6IYV9_DREDA</name>
<dbReference type="AlphaFoldDB" id="A0AAD6IYV9"/>
<dbReference type="InterPro" id="IPR018244">
    <property type="entry name" value="Allrgn_V5/Tpx1_CS"/>
</dbReference>
<dbReference type="SUPFAM" id="SSF55797">
    <property type="entry name" value="PR-1-like"/>
    <property type="match status" value="1"/>
</dbReference>
<dbReference type="InterPro" id="IPR014044">
    <property type="entry name" value="CAP_dom"/>
</dbReference>
<feature type="chain" id="PRO_5041940980" description="SCP domain-containing protein" evidence="1">
    <location>
        <begin position="20"/>
        <end position="229"/>
    </location>
</feature>
<dbReference type="PRINTS" id="PR00837">
    <property type="entry name" value="V5TPXLIKE"/>
</dbReference>
<keyword evidence="1" id="KW-0732">Signal</keyword>
<feature type="signal peptide" evidence="1">
    <location>
        <begin position="1"/>
        <end position="19"/>
    </location>
</feature>
<dbReference type="InterPro" id="IPR035940">
    <property type="entry name" value="CAP_sf"/>
</dbReference>
<dbReference type="GO" id="GO:0005576">
    <property type="term" value="C:extracellular region"/>
    <property type="evidence" value="ECO:0007669"/>
    <property type="project" value="InterPro"/>
</dbReference>
<dbReference type="Pfam" id="PF00188">
    <property type="entry name" value="CAP"/>
    <property type="match status" value="1"/>
</dbReference>
<dbReference type="PROSITE" id="PS01009">
    <property type="entry name" value="CRISP_1"/>
    <property type="match status" value="1"/>
</dbReference>
<dbReference type="Gene3D" id="3.40.33.10">
    <property type="entry name" value="CAP"/>
    <property type="match status" value="1"/>
</dbReference>
<dbReference type="EMBL" id="JAQGDS010000006">
    <property type="protein sequence ID" value="KAJ6260085.1"/>
    <property type="molecule type" value="Genomic_DNA"/>
</dbReference>
<proteinExistence type="predicted"/>
<protein>
    <recommendedName>
        <fullName evidence="2">SCP domain-containing protein</fullName>
    </recommendedName>
</protein>
<evidence type="ECO:0000256" key="1">
    <source>
        <dbReference type="SAM" id="SignalP"/>
    </source>
</evidence>
<keyword evidence="4" id="KW-1185">Reference proteome</keyword>
<dbReference type="SMART" id="SM00198">
    <property type="entry name" value="SCP"/>
    <property type="match status" value="1"/>
</dbReference>
<gene>
    <name evidence="3" type="ORF">Dda_5731</name>
</gene>
<dbReference type="Proteomes" id="UP001221413">
    <property type="component" value="Unassembled WGS sequence"/>
</dbReference>
<dbReference type="InterPro" id="IPR001283">
    <property type="entry name" value="CRISP-related"/>
</dbReference>
<evidence type="ECO:0000313" key="4">
    <source>
        <dbReference type="Proteomes" id="UP001221413"/>
    </source>
</evidence>
<reference evidence="3" key="1">
    <citation type="submission" date="2023-01" db="EMBL/GenBank/DDBJ databases">
        <title>The chitinases involved in constricting ring structure development in the nematode-trapping fungus Drechslerella dactyloides.</title>
        <authorList>
            <person name="Wang R."/>
            <person name="Zhang L."/>
            <person name="Tang P."/>
            <person name="Li S."/>
            <person name="Liang L."/>
        </authorList>
    </citation>
    <scope>NUCLEOTIDE SEQUENCE</scope>
    <source>
        <strain evidence="3">YMF1.00031</strain>
    </source>
</reference>
<dbReference type="PANTHER" id="PTHR10334">
    <property type="entry name" value="CYSTEINE-RICH SECRETORY PROTEIN-RELATED"/>
    <property type="match status" value="1"/>
</dbReference>
<feature type="domain" description="SCP" evidence="2">
    <location>
        <begin position="78"/>
        <end position="205"/>
    </location>
</feature>
<comment type="caution">
    <text evidence="3">The sequence shown here is derived from an EMBL/GenBank/DDBJ whole genome shotgun (WGS) entry which is preliminary data.</text>
</comment>
<sequence length="229" mass="24865">MKLSLIALVALASSAVVDAHPTVSERDTGIAVLLDATSTTEAGVKAALKIMAAAGMSKRDENENDLEKRGPAVLVGGTLINSMLDFHNRARARHGAAPLVWNKNLAFAAARSAQQCIFAHTPNNPYGENVAGGTYTNPAYYAWLWYIEENKYNYNNPGFTYSTGHFTQLVWKSSMQIGCAWVRRCPGQLPFMLFCEYAAPGNVIPATYFRTNVLPPNGQAAPAQPPMNL</sequence>
<evidence type="ECO:0000313" key="3">
    <source>
        <dbReference type="EMBL" id="KAJ6260085.1"/>
    </source>
</evidence>
<evidence type="ECO:0000259" key="2">
    <source>
        <dbReference type="SMART" id="SM00198"/>
    </source>
</evidence>
<organism evidence="3 4">
    <name type="scientific">Drechslerella dactyloides</name>
    <name type="common">Nematode-trapping fungus</name>
    <name type="synonym">Arthrobotrys dactyloides</name>
    <dbReference type="NCBI Taxonomy" id="74499"/>
    <lineage>
        <taxon>Eukaryota</taxon>
        <taxon>Fungi</taxon>
        <taxon>Dikarya</taxon>
        <taxon>Ascomycota</taxon>
        <taxon>Pezizomycotina</taxon>
        <taxon>Orbiliomycetes</taxon>
        <taxon>Orbiliales</taxon>
        <taxon>Orbiliaceae</taxon>
        <taxon>Drechslerella</taxon>
    </lineage>
</organism>
<accession>A0AAD6IYV9</accession>